<gene>
    <name evidence="1" type="ORF">N784_14000</name>
</gene>
<evidence type="ECO:0000313" key="2">
    <source>
        <dbReference type="Proteomes" id="UP000030401"/>
    </source>
</evidence>
<protein>
    <submittedName>
        <fullName evidence="1">Uncharacterized protein</fullName>
    </submittedName>
</protein>
<reference evidence="1 2" key="1">
    <citation type="submission" date="2013-08" db="EMBL/GenBank/DDBJ databases">
        <authorList>
            <person name="Huang J."/>
            <person name="Wang G."/>
        </authorList>
    </citation>
    <scope>NUCLEOTIDE SEQUENCE [LARGE SCALE GENOMIC DNA]</scope>
    <source>
        <strain evidence="1 2">JSM 072002</strain>
    </source>
</reference>
<proteinExistence type="predicted"/>
<organism evidence="1 2">
    <name type="scientific">Pontibacillus litoralis JSM 072002</name>
    <dbReference type="NCBI Taxonomy" id="1385512"/>
    <lineage>
        <taxon>Bacteria</taxon>
        <taxon>Bacillati</taxon>
        <taxon>Bacillota</taxon>
        <taxon>Bacilli</taxon>
        <taxon>Bacillales</taxon>
        <taxon>Bacillaceae</taxon>
        <taxon>Pontibacillus</taxon>
    </lineage>
</organism>
<comment type="caution">
    <text evidence="1">The sequence shown here is derived from an EMBL/GenBank/DDBJ whole genome shotgun (WGS) entry which is preliminary data.</text>
</comment>
<dbReference type="EMBL" id="AVPG01000005">
    <property type="protein sequence ID" value="KGX87811.1"/>
    <property type="molecule type" value="Genomic_DNA"/>
</dbReference>
<dbReference type="AlphaFoldDB" id="A0A0A5G3V7"/>
<name>A0A0A5G3V7_9BACI</name>
<dbReference type="Proteomes" id="UP000030401">
    <property type="component" value="Unassembled WGS sequence"/>
</dbReference>
<sequence length="39" mass="4438">MFGLWELGKEKASLLVFDASSMHEESIRSLSISKKPKKE</sequence>
<evidence type="ECO:0000313" key="1">
    <source>
        <dbReference type="EMBL" id="KGX87811.1"/>
    </source>
</evidence>
<keyword evidence="2" id="KW-1185">Reference proteome</keyword>
<accession>A0A0A5G3V7</accession>
<dbReference type="STRING" id="1385512.N784_14000"/>